<dbReference type="RefSeq" id="WP_214093412.1">
    <property type="nucleotide sequence ID" value="NZ_JAHCLR010000025.1"/>
</dbReference>
<dbReference type="Gene3D" id="3.40.50.720">
    <property type="entry name" value="NAD(P)-binding Rossmann-like Domain"/>
    <property type="match status" value="1"/>
</dbReference>
<dbReference type="Gene3D" id="3.40.366.10">
    <property type="entry name" value="Malonyl-Coenzyme A Acyl Carrier Protein, domain 2"/>
    <property type="match status" value="1"/>
</dbReference>
<evidence type="ECO:0000256" key="3">
    <source>
        <dbReference type="ARBA" id="ARBA00022679"/>
    </source>
</evidence>
<dbReference type="SMART" id="SM00822">
    <property type="entry name" value="PKS_KR"/>
    <property type="match status" value="1"/>
</dbReference>
<dbReference type="SUPFAM" id="SSF52151">
    <property type="entry name" value="FabD/lysophospholipase-like"/>
    <property type="match status" value="1"/>
</dbReference>
<comment type="caution">
    <text evidence="7">The sequence shown here is derived from an EMBL/GenBank/DDBJ whole genome shotgun (WGS) entry which is preliminary data.</text>
</comment>
<dbReference type="Gene3D" id="3.30.70.3290">
    <property type="match status" value="1"/>
</dbReference>
<organism evidence="7 8">
    <name type="scientific">Mycolicibacter acidiphilus</name>
    <dbReference type="NCBI Taxonomy" id="2835306"/>
    <lineage>
        <taxon>Bacteria</taxon>
        <taxon>Bacillati</taxon>
        <taxon>Actinomycetota</taxon>
        <taxon>Actinomycetes</taxon>
        <taxon>Mycobacteriales</taxon>
        <taxon>Mycobacteriaceae</taxon>
        <taxon>Mycolicibacter</taxon>
    </lineage>
</organism>
<dbReference type="Proteomes" id="UP001519535">
    <property type="component" value="Unassembled WGS sequence"/>
</dbReference>
<dbReference type="InterPro" id="IPR057326">
    <property type="entry name" value="KR_dom"/>
</dbReference>
<dbReference type="SUPFAM" id="SSF55048">
    <property type="entry name" value="Probable ACP-binding domain of malonyl-CoA ACP transacylase"/>
    <property type="match status" value="1"/>
</dbReference>
<dbReference type="InterPro" id="IPR036291">
    <property type="entry name" value="NAD(P)-bd_dom_sf"/>
</dbReference>
<dbReference type="PANTHER" id="PTHR43775">
    <property type="entry name" value="FATTY ACID SYNTHASE"/>
    <property type="match status" value="1"/>
</dbReference>
<keyword evidence="2" id="KW-0597">Phosphoprotein</keyword>
<gene>
    <name evidence="7" type="primary">nbtC</name>
    <name evidence="7" type="ORF">KIH27_13195</name>
</gene>
<dbReference type="NCBIfam" id="NF037941">
    <property type="entry name" value="PKS_NbtC"/>
    <property type="match status" value="1"/>
</dbReference>
<accession>A0ABS5RJS3</accession>
<feature type="domain" description="Carrier" evidence="6">
    <location>
        <begin position="913"/>
        <end position="988"/>
    </location>
</feature>
<evidence type="ECO:0000256" key="5">
    <source>
        <dbReference type="ARBA" id="ARBA00023268"/>
    </source>
</evidence>
<dbReference type="InterPro" id="IPR016035">
    <property type="entry name" value="Acyl_Trfase/lysoPLipase"/>
</dbReference>
<evidence type="ECO:0000256" key="4">
    <source>
        <dbReference type="ARBA" id="ARBA00022857"/>
    </source>
</evidence>
<keyword evidence="8" id="KW-1185">Reference proteome</keyword>
<dbReference type="Pfam" id="PF00550">
    <property type="entry name" value="PP-binding"/>
    <property type="match status" value="1"/>
</dbReference>
<dbReference type="InterPro" id="IPR014043">
    <property type="entry name" value="Acyl_transferase_dom"/>
</dbReference>
<keyword evidence="5" id="KW-0511">Multifunctional enzyme</keyword>
<dbReference type="Pfam" id="PF00698">
    <property type="entry name" value="Acyl_transf_1"/>
    <property type="match status" value="1"/>
</dbReference>
<keyword evidence="4" id="KW-0521">NADP</keyword>
<dbReference type="InterPro" id="IPR001227">
    <property type="entry name" value="Ac_transferase_dom_sf"/>
</dbReference>
<keyword evidence="3" id="KW-0808">Transferase</keyword>
<protein>
    <submittedName>
        <fullName evidence="7">Nocobactin polyketide synthase NbtC</fullName>
    </submittedName>
</protein>
<dbReference type="InterPro" id="IPR009081">
    <property type="entry name" value="PP-bd_ACP"/>
</dbReference>
<evidence type="ECO:0000256" key="1">
    <source>
        <dbReference type="ARBA" id="ARBA00022450"/>
    </source>
</evidence>
<dbReference type="Gene3D" id="1.10.1200.10">
    <property type="entry name" value="ACP-like"/>
    <property type="match status" value="1"/>
</dbReference>
<evidence type="ECO:0000313" key="8">
    <source>
        <dbReference type="Proteomes" id="UP001519535"/>
    </source>
</evidence>
<reference evidence="7 8" key="1">
    <citation type="submission" date="2021-05" db="EMBL/GenBank/DDBJ databases">
        <title>Mycobacterium acidophilum sp. nov., an extremely acid-tolerant member of the genus Mycobacterium.</title>
        <authorList>
            <person name="Xia J."/>
        </authorList>
    </citation>
    <scope>NUCLEOTIDE SEQUENCE [LARGE SCALE GENOMIC DNA]</scope>
    <source>
        <strain evidence="7 8">M1</strain>
    </source>
</reference>
<dbReference type="SMART" id="SM00823">
    <property type="entry name" value="PKS_PP"/>
    <property type="match status" value="1"/>
</dbReference>
<dbReference type="SUPFAM" id="SSF47336">
    <property type="entry name" value="ACP-like"/>
    <property type="match status" value="1"/>
</dbReference>
<dbReference type="PROSITE" id="PS50075">
    <property type="entry name" value="CARRIER"/>
    <property type="match status" value="1"/>
</dbReference>
<dbReference type="EMBL" id="JAHCLR010000025">
    <property type="protein sequence ID" value="MBS9534543.1"/>
    <property type="molecule type" value="Genomic_DNA"/>
</dbReference>
<dbReference type="SMART" id="SM00827">
    <property type="entry name" value="PKS_AT"/>
    <property type="match status" value="1"/>
</dbReference>
<dbReference type="SUPFAM" id="SSF51735">
    <property type="entry name" value="NAD(P)-binding Rossmann-fold domains"/>
    <property type="match status" value="2"/>
</dbReference>
<dbReference type="InterPro" id="IPR013968">
    <property type="entry name" value="PKS_KR"/>
</dbReference>
<keyword evidence="1" id="KW-0596">Phosphopantetheine</keyword>
<dbReference type="InterPro" id="IPR050091">
    <property type="entry name" value="PKS_NRPS_Biosynth_Enz"/>
</dbReference>
<proteinExistence type="predicted"/>
<dbReference type="InterPro" id="IPR036736">
    <property type="entry name" value="ACP-like_sf"/>
</dbReference>
<evidence type="ECO:0000256" key="2">
    <source>
        <dbReference type="ARBA" id="ARBA00022553"/>
    </source>
</evidence>
<dbReference type="CDD" id="cd05274">
    <property type="entry name" value="KR_FAS_SDR_x"/>
    <property type="match status" value="1"/>
</dbReference>
<sequence length="990" mass="103639">MSHRLPDGTVPVLVSAASPDLLRADVAALLHYLTEHPGVTPDAVAAMLFRTRDVRRHRTVALVRDRAELLTAWQAVVDGRDHPGVHFAVATAGRVGLVFPGQGGQRPGMGRLYYDTVPAYRAEADRCAAAFPAAPLRYLLDDDCPDTGRAGLVQPALFIQMAALAAMWRDCGIAPAAVIGHSQGEIAAAYVAGAVTLDDAARAVMVRAAAVDAAATDDFAMAVIAADQDRCTAALAGQPGWAEVSVVNSPGLTGISGDRDTVAAVVDSFTAAGTFARLLRVGYPAHTSWIDRIGDRVLGLLSASLEQPRFADTGISWFGGTLGGPADPELSAAQYWLANLRNTVRFDRAVAAAAADRVSTLVELSEHPTLQLAVEENLAAAGVDGLVVGTSERTAADLSAFSRNLIRVALRNPAYRWELLAGEPAGVPTRPLPDFPTSAMSRMPLWLPYDSGPAQPAQQNRQPESGTPRLLIERWDRLTRRSLTPPRSLGLLDWTGRCADLADGLCDAAADLGATARRIESGSGDYPTLVVFVPADADTDAVARFFVDRPWADALTAAVTDCWLVTVGGEPVGENTAPCAGAAGIAAGFRSVGAEHPRVAFRHLDLPIGPIDPTAVIAALHTAGESELALRDGALHVKRIVEPPAETEGGAAPPPDHALILGGTGNLGLEFAEHFARLGARRLTLVNRSGAAGERVERLRAATKTAVDVVACDITDPAATAELADRCRDAPVDLIVHAAMAYRDLDSAAITAPDAAAMLQTKVVAAQHIIDTVPRTGHCRVLLCSSLAATIGGRGQVLYAAANRMLDALADHLRADGVDCVSVQWGQWSTLDLSPAGFAKLTATGILPMPPRDALAVGLNRLRRNTVVAAFDLTRARPVLSAYGYGLLLADLDPDGDADLPAASPAPPMLTGGDLEDRLLHLLAGAIGVENVADIDTGLPMVAIGLDSLQALEFHRRVKAELDHDLAVADLLGGASIADVLGRIRASAGG</sequence>
<evidence type="ECO:0000313" key="7">
    <source>
        <dbReference type="EMBL" id="MBS9534543.1"/>
    </source>
</evidence>
<dbReference type="Pfam" id="PF08659">
    <property type="entry name" value="KR"/>
    <property type="match status" value="1"/>
</dbReference>
<dbReference type="PANTHER" id="PTHR43775:SF37">
    <property type="entry name" value="SI:DKEY-61P9.11"/>
    <property type="match status" value="1"/>
</dbReference>
<name>A0ABS5RJS3_9MYCO</name>
<dbReference type="InterPro" id="IPR020806">
    <property type="entry name" value="PKS_PP-bd"/>
</dbReference>
<dbReference type="InterPro" id="IPR016036">
    <property type="entry name" value="Malonyl_transacylase_ACP-bd"/>
</dbReference>
<evidence type="ECO:0000259" key="6">
    <source>
        <dbReference type="PROSITE" id="PS50075"/>
    </source>
</evidence>